<evidence type="ECO:0000256" key="1">
    <source>
        <dbReference type="SAM" id="MobiDB-lite"/>
    </source>
</evidence>
<keyword evidence="3" id="KW-1185">Reference proteome</keyword>
<dbReference type="OrthoDB" id="3793308at2759"/>
<evidence type="ECO:0000313" key="3">
    <source>
        <dbReference type="Proteomes" id="UP000663193"/>
    </source>
</evidence>
<dbReference type="VEuPathDB" id="FungiDB:JI435_161240"/>
<accession>A0A7U2FFL0</accession>
<dbReference type="AlphaFoldDB" id="A0A7U2FFL0"/>
<feature type="region of interest" description="Disordered" evidence="1">
    <location>
        <begin position="119"/>
        <end position="142"/>
    </location>
</feature>
<organism evidence="2 3">
    <name type="scientific">Phaeosphaeria nodorum (strain SN15 / ATCC MYA-4574 / FGSC 10173)</name>
    <name type="common">Glume blotch fungus</name>
    <name type="synonym">Parastagonospora nodorum</name>
    <dbReference type="NCBI Taxonomy" id="321614"/>
    <lineage>
        <taxon>Eukaryota</taxon>
        <taxon>Fungi</taxon>
        <taxon>Dikarya</taxon>
        <taxon>Ascomycota</taxon>
        <taxon>Pezizomycotina</taxon>
        <taxon>Dothideomycetes</taxon>
        <taxon>Pleosporomycetidae</taxon>
        <taxon>Pleosporales</taxon>
        <taxon>Pleosporineae</taxon>
        <taxon>Phaeosphaeriaceae</taxon>
        <taxon>Parastagonospora</taxon>
    </lineage>
</organism>
<protein>
    <submittedName>
        <fullName evidence="2">Uncharacterized protein</fullName>
    </submittedName>
</protein>
<name>A0A7U2FFL0_PHANO</name>
<dbReference type="RefSeq" id="XP_001806251.1">
    <property type="nucleotide sequence ID" value="XM_001806199.1"/>
</dbReference>
<reference evidence="3" key="1">
    <citation type="journal article" date="2021" name="BMC Genomics">
        <title>Chromosome-level genome assembly and manually-curated proteome of model necrotroph Parastagonospora nodorum Sn15 reveals a genome-wide trove of candidate effector homologs, and redundancy of virulence-related functions within an accessory chromosome.</title>
        <authorList>
            <person name="Bertazzoni S."/>
            <person name="Jones D.A.B."/>
            <person name="Phan H.T."/>
            <person name="Tan K.-C."/>
            <person name="Hane J.K."/>
        </authorList>
    </citation>
    <scope>NUCLEOTIDE SEQUENCE [LARGE SCALE GENOMIC DNA]</scope>
    <source>
        <strain evidence="3">SN15 / ATCC MYA-4574 / FGSC 10173)</strain>
    </source>
</reference>
<dbReference type="EMBL" id="CP069039">
    <property type="protein sequence ID" value="QRD04351.1"/>
    <property type="molecule type" value="Genomic_DNA"/>
</dbReference>
<dbReference type="OMA" id="PIRFMQM"/>
<feature type="region of interest" description="Disordered" evidence="1">
    <location>
        <begin position="1"/>
        <end position="36"/>
    </location>
</feature>
<feature type="compositionally biased region" description="Basic and acidic residues" evidence="1">
    <location>
        <begin position="1"/>
        <end position="20"/>
    </location>
</feature>
<gene>
    <name evidence="2" type="ORF">JI435_161240</name>
</gene>
<dbReference type="KEGG" id="pno:SNOG_16124"/>
<proteinExistence type="predicted"/>
<sequence>MYHQRDTPSRRAPQPDDMRASSHAAPAPSRPPVQPPNEAEFLIIGLFALRLTQRMIDGLADYAGRDADRAWLTDFLAPYPRELALAKVSGCRKNEYIANYQDIVSRMKRQPRYPMRFMQMNPDRSQQQGQARREAERETSREMTDLERLDIIDFCDAAGEWGSTVPIPAREAERMIELADQRRIADLGDRGLLRGDRHEYGVY</sequence>
<feature type="compositionally biased region" description="Basic and acidic residues" evidence="1">
    <location>
        <begin position="131"/>
        <end position="142"/>
    </location>
</feature>
<evidence type="ECO:0000313" key="2">
    <source>
        <dbReference type="EMBL" id="QRD04351.1"/>
    </source>
</evidence>
<dbReference type="Proteomes" id="UP000663193">
    <property type="component" value="Chromosome 17"/>
</dbReference>